<dbReference type="AlphaFoldDB" id="A0A4U5QWN9"/>
<dbReference type="InterPro" id="IPR006016">
    <property type="entry name" value="UspA"/>
</dbReference>
<dbReference type="Gene3D" id="3.40.50.620">
    <property type="entry name" value="HUPs"/>
    <property type="match status" value="1"/>
</dbReference>
<protein>
    <recommendedName>
        <fullName evidence="1">UspA domain-containing protein</fullName>
    </recommendedName>
</protein>
<reference evidence="2" key="1">
    <citation type="submission" date="2018-10" db="EMBL/GenBank/DDBJ databases">
        <title>Population genomic analysis revealed the cold adaptation of white poplar.</title>
        <authorList>
            <person name="Liu Y.-J."/>
        </authorList>
    </citation>
    <scope>NUCLEOTIDE SEQUENCE [LARGE SCALE GENOMIC DNA]</scope>
    <source>
        <strain evidence="2">PAL-ZL1</strain>
    </source>
</reference>
<proteinExistence type="predicted"/>
<dbReference type="EMBL" id="RCHU01000101">
    <property type="protein sequence ID" value="TKS15141.1"/>
    <property type="molecule type" value="Genomic_DNA"/>
</dbReference>
<dbReference type="SUPFAM" id="SSF52402">
    <property type="entry name" value="Adenine nucleotide alpha hydrolases-like"/>
    <property type="match status" value="1"/>
</dbReference>
<dbReference type="CDD" id="cd23659">
    <property type="entry name" value="USP_At3g01520-like"/>
    <property type="match status" value="1"/>
</dbReference>
<organism evidence="2">
    <name type="scientific">Populus alba</name>
    <name type="common">White poplar</name>
    <dbReference type="NCBI Taxonomy" id="43335"/>
    <lineage>
        <taxon>Eukaryota</taxon>
        <taxon>Viridiplantae</taxon>
        <taxon>Streptophyta</taxon>
        <taxon>Embryophyta</taxon>
        <taxon>Tracheophyta</taxon>
        <taxon>Spermatophyta</taxon>
        <taxon>Magnoliopsida</taxon>
        <taxon>eudicotyledons</taxon>
        <taxon>Gunneridae</taxon>
        <taxon>Pentapetalae</taxon>
        <taxon>rosids</taxon>
        <taxon>fabids</taxon>
        <taxon>Malpighiales</taxon>
        <taxon>Salicaceae</taxon>
        <taxon>Saliceae</taxon>
        <taxon>Populus</taxon>
    </lineage>
</organism>
<evidence type="ECO:0000259" key="1">
    <source>
        <dbReference type="Pfam" id="PF00582"/>
    </source>
</evidence>
<dbReference type="PRINTS" id="PR01438">
    <property type="entry name" value="UNVRSLSTRESS"/>
</dbReference>
<dbReference type="Pfam" id="PF00582">
    <property type="entry name" value="Usp"/>
    <property type="match status" value="1"/>
</dbReference>
<comment type="caution">
    <text evidence="2">The sequence shown here is derived from an EMBL/GenBank/DDBJ whole genome shotgun (WGS) entry which is preliminary data.</text>
</comment>
<accession>A0A4U5QWN9</accession>
<gene>
    <name evidence="2" type="ORF">D5086_0000038080</name>
</gene>
<dbReference type="PANTHER" id="PTHR31964">
    <property type="entry name" value="ADENINE NUCLEOTIDE ALPHA HYDROLASES-LIKE SUPERFAMILY PROTEIN"/>
    <property type="match status" value="1"/>
</dbReference>
<dbReference type="InterPro" id="IPR014729">
    <property type="entry name" value="Rossmann-like_a/b/a_fold"/>
</dbReference>
<feature type="domain" description="UspA" evidence="1">
    <location>
        <begin position="15"/>
        <end position="171"/>
    </location>
</feature>
<dbReference type="PANTHER" id="PTHR31964:SF55">
    <property type="entry name" value="USPA DOMAIN-CONTAINING PROTEIN"/>
    <property type="match status" value="1"/>
</dbReference>
<dbReference type="STRING" id="43335.A0A4U5QWN9"/>
<dbReference type="InterPro" id="IPR006015">
    <property type="entry name" value="Universal_stress_UspA"/>
</dbReference>
<sequence length="173" mass="18792">MAEHVTENGGVPLERKVMVAVDDGEYSHYALMWVLDNLEESITKSPLVIFTAQPPPSNNHSFTAGALSSARMYYSVSAIPEYTYTIQEQNKKTALALLEKAKEICAGRGVDAETLTEVGDPQTAICDAVQRLNISLLVLGERGIGKIKRAIQGSVSSYCLHNAKCPVLVVKKP</sequence>
<name>A0A4U5QWN9_POPAL</name>
<evidence type="ECO:0000313" key="2">
    <source>
        <dbReference type="EMBL" id="TKS15141.1"/>
    </source>
</evidence>